<dbReference type="Gene3D" id="3.40.50.720">
    <property type="entry name" value="NAD(P)-binding Rossmann-like Domain"/>
    <property type="match status" value="1"/>
</dbReference>
<organism evidence="5 6">
    <name type="scientific">Pseudonocardia kongjuensis</name>
    <dbReference type="NCBI Taxonomy" id="102227"/>
    <lineage>
        <taxon>Bacteria</taxon>
        <taxon>Bacillati</taxon>
        <taxon>Actinomycetota</taxon>
        <taxon>Actinomycetes</taxon>
        <taxon>Pseudonocardiales</taxon>
        <taxon>Pseudonocardiaceae</taxon>
        <taxon>Pseudonocardia</taxon>
    </lineage>
</organism>
<comment type="similarity">
    <text evidence="1 3">Belongs to the short-chain dehydrogenases/reductases (SDR) family.</text>
</comment>
<dbReference type="InterPro" id="IPR036291">
    <property type="entry name" value="NAD(P)-bd_dom_sf"/>
</dbReference>
<accession>A0ABP4I4I8</accession>
<dbReference type="PROSITE" id="PS00061">
    <property type="entry name" value="ADH_SHORT"/>
    <property type="match status" value="1"/>
</dbReference>
<dbReference type="RefSeq" id="WP_344018124.1">
    <property type="nucleotide sequence ID" value="NZ_BAAAJK010000003.1"/>
</dbReference>
<dbReference type="PANTHER" id="PTHR44196">
    <property type="entry name" value="DEHYDROGENASE/REDUCTASE SDR FAMILY MEMBER 7B"/>
    <property type="match status" value="1"/>
</dbReference>
<dbReference type="InterPro" id="IPR057326">
    <property type="entry name" value="KR_dom"/>
</dbReference>
<proteinExistence type="inferred from homology"/>
<dbReference type="InterPro" id="IPR002347">
    <property type="entry name" value="SDR_fam"/>
</dbReference>
<feature type="domain" description="Ketoreductase" evidence="4">
    <location>
        <begin position="6"/>
        <end position="191"/>
    </location>
</feature>
<dbReference type="PRINTS" id="PR00080">
    <property type="entry name" value="SDRFAMILY"/>
</dbReference>
<dbReference type="InterPro" id="IPR020904">
    <property type="entry name" value="Sc_DH/Rdtase_CS"/>
</dbReference>
<name>A0ABP4I4I8_9PSEU</name>
<evidence type="ECO:0000256" key="2">
    <source>
        <dbReference type="ARBA" id="ARBA00023002"/>
    </source>
</evidence>
<sequence>MRLDGAVVVVTGASSGIGRATARELGRAGALVGLLGRDEAVLGAVAAELPAGRAVAVPADVADAGSVARAATVVTERLGPVEGWVNCAGVALFGTVLDTPPEQTARVLEVNVGGCVHGARAALPAMVERGGGVLVNVSSVLGIVPAPHLTAYSMSKAAVRTLSAGLRSELRRAGVRGVHVCTVLPGAVDTPIWSVSANHTGRRVAPPPPVAAPERVARTIVARLRRPRAETVAGGLPVRLLVAAHHLAPGPVQRLLGLVVGRWSLRGEGPAPTPGALWEPVHHR</sequence>
<evidence type="ECO:0000313" key="5">
    <source>
        <dbReference type="EMBL" id="GAA1381230.1"/>
    </source>
</evidence>
<keyword evidence="2" id="KW-0560">Oxidoreductase</keyword>
<dbReference type="PRINTS" id="PR00081">
    <property type="entry name" value="GDHRDH"/>
</dbReference>
<evidence type="ECO:0000259" key="4">
    <source>
        <dbReference type="SMART" id="SM00822"/>
    </source>
</evidence>
<comment type="caution">
    <text evidence="5">The sequence shown here is derived from an EMBL/GenBank/DDBJ whole genome shotgun (WGS) entry which is preliminary data.</text>
</comment>
<dbReference type="EMBL" id="BAAAJK010000003">
    <property type="protein sequence ID" value="GAA1381230.1"/>
    <property type="molecule type" value="Genomic_DNA"/>
</dbReference>
<protein>
    <submittedName>
        <fullName evidence="5">SDR family oxidoreductase</fullName>
    </submittedName>
</protein>
<dbReference type="SUPFAM" id="SSF51735">
    <property type="entry name" value="NAD(P)-binding Rossmann-fold domains"/>
    <property type="match status" value="1"/>
</dbReference>
<evidence type="ECO:0000313" key="6">
    <source>
        <dbReference type="Proteomes" id="UP001501414"/>
    </source>
</evidence>
<keyword evidence="6" id="KW-1185">Reference proteome</keyword>
<dbReference type="SMART" id="SM00822">
    <property type="entry name" value="PKS_KR"/>
    <property type="match status" value="1"/>
</dbReference>
<evidence type="ECO:0000256" key="1">
    <source>
        <dbReference type="ARBA" id="ARBA00006484"/>
    </source>
</evidence>
<gene>
    <name evidence="5" type="ORF">GCM10009613_06830</name>
</gene>
<dbReference type="Proteomes" id="UP001501414">
    <property type="component" value="Unassembled WGS sequence"/>
</dbReference>
<evidence type="ECO:0000256" key="3">
    <source>
        <dbReference type="RuleBase" id="RU000363"/>
    </source>
</evidence>
<dbReference type="Pfam" id="PF00106">
    <property type="entry name" value="adh_short"/>
    <property type="match status" value="1"/>
</dbReference>
<dbReference type="PANTHER" id="PTHR44196:SF1">
    <property type="entry name" value="DEHYDROGENASE_REDUCTASE SDR FAMILY MEMBER 7B"/>
    <property type="match status" value="1"/>
</dbReference>
<reference evidence="6" key="1">
    <citation type="journal article" date="2019" name="Int. J. Syst. Evol. Microbiol.">
        <title>The Global Catalogue of Microorganisms (GCM) 10K type strain sequencing project: providing services to taxonomists for standard genome sequencing and annotation.</title>
        <authorList>
            <consortium name="The Broad Institute Genomics Platform"/>
            <consortium name="The Broad Institute Genome Sequencing Center for Infectious Disease"/>
            <person name="Wu L."/>
            <person name="Ma J."/>
        </authorList>
    </citation>
    <scope>NUCLEOTIDE SEQUENCE [LARGE SCALE GENOMIC DNA]</scope>
    <source>
        <strain evidence="6">JCM 11896</strain>
    </source>
</reference>